<evidence type="ECO:0000313" key="2">
    <source>
        <dbReference type="Proteomes" id="UP000663722"/>
    </source>
</evidence>
<name>A0A975GKK9_9BACT</name>
<keyword evidence="2" id="KW-1185">Reference proteome</keyword>
<dbReference type="EMBL" id="CP061800">
    <property type="protein sequence ID" value="QTA84747.1"/>
    <property type="molecule type" value="Genomic_DNA"/>
</dbReference>
<dbReference type="KEGG" id="dmm:dnm_007470"/>
<proteinExistence type="predicted"/>
<reference evidence="1" key="1">
    <citation type="journal article" date="2021" name="Microb. Physiol.">
        <title>Proteogenomic Insights into the Physiology of Marine, Sulfate-Reducing, Filamentous Desulfonema limicola and Desulfonema magnum.</title>
        <authorList>
            <person name="Schnaars V."/>
            <person name="Wohlbrand L."/>
            <person name="Scheve S."/>
            <person name="Hinrichs C."/>
            <person name="Reinhardt R."/>
            <person name="Rabus R."/>
        </authorList>
    </citation>
    <scope>NUCLEOTIDE SEQUENCE</scope>
    <source>
        <strain evidence="1">4be13</strain>
    </source>
</reference>
<protein>
    <submittedName>
        <fullName evidence="1">Uncharacterized protein</fullName>
    </submittedName>
</protein>
<dbReference type="AlphaFoldDB" id="A0A975GKK9"/>
<organism evidence="1 2">
    <name type="scientific">Desulfonema magnum</name>
    <dbReference type="NCBI Taxonomy" id="45655"/>
    <lineage>
        <taxon>Bacteria</taxon>
        <taxon>Pseudomonadati</taxon>
        <taxon>Thermodesulfobacteriota</taxon>
        <taxon>Desulfobacteria</taxon>
        <taxon>Desulfobacterales</taxon>
        <taxon>Desulfococcaceae</taxon>
        <taxon>Desulfonema</taxon>
    </lineage>
</organism>
<dbReference type="Proteomes" id="UP000663722">
    <property type="component" value="Chromosome"/>
</dbReference>
<gene>
    <name evidence="1" type="ORF">dnm_007470</name>
</gene>
<accession>A0A975GKK9</accession>
<sequence>MNSIHFLKGTHLFSLFLFKKETLIQKRLDKTFPALPIQ</sequence>
<evidence type="ECO:0000313" key="1">
    <source>
        <dbReference type="EMBL" id="QTA84747.1"/>
    </source>
</evidence>